<keyword evidence="5" id="KW-0677">Repeat</keyword>
<evidence type="ECO:0000256" key="2">
    <source>
        <dbReference type="ARBA" id="ARBA00008887"/>
    </source>
</evidence>
<evidence type="ECO:0000313" key="14">
    <source>
        <dbReference type="Proteomes" id="UP000792457"/>
    </source>
</evidence>
<gene>
    <name evidence="13" type="ORF">J437_LFUL011804</name>
</gene>
<keyword evidence="14" id="KW-1185">Reference proteome</keyword>
<reference evidence="13" key="2">
    <citation type="submission" date="2017-10" db="EMBL/GenBank/DDBJ databases">
        <title>Ladona fulva Genome sequencing and assembly.</title>
        <authorList>
            <person name="Murali S."/>
            <person name="Richards S."/>
            <person name="Bandaranaike D."/>
            <person name="Bellair M."/>
            <person name="Blankenburg K."/>
            <person name="Chao H."/>
            <person name="Dinh H."/>
            <person name="Doddapaneni H."/>
            <person name="Dugan-Rocha S."/>
            <person name="Elkadiri S."/>
            <person name="Gnanaolivu R."/>
            <person name="Hernandez B."/>
            <person name="Skinner E."/>
            <person name="Javaid M."/>
            <person name="Lee S."/>
            <person name="Li M."/>
            <person name="Ming W."/>
            <person name="Munidasa M."/>
            <person name="Muniz J."/>
            <person name="Nguyen L."/>
            <person name="Hughes D."/>
            <person name="Osuji N."/>
            <person name="Pu L.-L."/>
            <person name="Puazo M."/>
            <person name="Qu C."/>
            <person name="Quiroz J."/>
            <person name="Raj R."/>
            <person name="Weissenberger G."/>
            <person name="Xin Y."/>
            <person name="Zou X."/>
            <person name="Han Y."/>
            <person name="Worley K."/>
            <person name="Muzny D."/>
            <person name="Gibbs R."/>
        </authorList>
    </citation>
    <scope>NUCLEOTIDE SEQUENCE</scope>
    <source>
        <strain evidence="13">Sampled in the wild</strain>
    </source>
</reference>
<dbReference type="InterPro" id="IPR013602">
    <property type="entry name" value="Dynein_heavy_linker"/>
</dbReference>
<evidence type="ECO:0000256" key="8">
    <source>
        <dbReference type="ARBA" id="ARBA00023017"/>
    </source>
</evidence>
<keyword evidence="9" id="KW-0175">Coiled coil</keyword>
<dbReference type="Pfam" id="PF08393">
    <property type="entry name" value="DHC_N2"/>
    <property type="match status" value="1"/>
</dbReference>
<evidence type="ECO:0000256" key="11">
    <source>
        <dbReference type="ARBA" id="ARBA00023212"/>
    </source>
</evidence>
<evidence type="ECO:0000256" key="1">
    <source>
        <dbReference type="ARBA" id="ARBA00004245"/>
    </source>
</evidence>
<dbReference type="InterPro" id="IPR026983">
    <property type="entry name" value="DHC"/>
</dbReference>
<evidence type="ECO:0000256" key="3">
    <source>
        <dbReference type="ARBA" id="ARBA00022490"/>
    </source>
</evidence>
<dbReference type="PANTHER" id="PTHR22878">
    <property type="entry name" value="DYNEIN HEAVY CHAIN 6, AXONEMAL-LIKE-RELATED"/>
    <property type="match status" value="1"/>
</dbReference>
<comment type="subcellular location">
    <subcellularLocation>
        <location evidence="1">Cytoplasm</location>
        <location evidence="1">Cytoskeleton</location>
    </subcellularLocation>
</comment>
<evidence type="ECO:0000256" key="9">
    <source>
        <dbReference type="ARBA" id="ARBA00023054"/>
    </source>
</evidence>
<dbReference type="GO" id="GO:0007018">
    <property type="term" value="P:microtubule-based movement"/>
    <property type="evidence" value="ECO:0007669"/>
    <property type="project" value="InterPro"/>
</dbReference>
<keyword evidence="11" id="KW-0206">Cytoskeleton</keyword>
<organism evidence="13 14">
    <name type="scientific">Ladona fulva</name>
    <name type="common">Scarce chaser dragonfly</name>
    <name type="synonym">Libellula fulva</name>
    <dbReference type="NCBI Taxonomy" id="123851"/>
    <lineage>
        <taxon>Eukaryota</taxon>
        <taxon>Metazoa</taxon>
        <taxon>Ecdysozoa</taxon>
        <taxon>Arthropoda</taxon>
        <taxon>Hexapoda</taxon>
        <taxon>Insecta</taxon>
        <taxon>Pterygota</taxon>
        <taxon>Palaeoptera</taxon>
        <taxon>Odonata</taxon>
        <taxon>Epiprocta</taxon>
        <taxon>Anisoptera</taxon>
        <taxon>Libelluloidea</taxon>
        <taxon>Libellulidae</taxon>
        <taxon>Ladona</taxon>
    </lineage>
</organism>
<evidence type="ECO:0000259" key="12">
    <source>
        <dbReference type="Pfam" id="PF08393"/>
    </source>
</evidence>
<keyword evidence="4" id="KW-0493">Microtubule</keyword>
<dbReference type="GO" id="GO:0005524">
    <property type="term" value="F:ATP binding"/>
    <property type="evidence" value="ECO:0007669"/>
    <property type="project" value="UniProtKB-KW"/>
</dbReference>
<reference evidence="13" key="1">
    <citation type="submission" date="2013-04" db="EMBL/GenBank/DDBJ databases">
        <authorList>
            <person name="Qu J."/>
            <person name="Murali S.C."/>
            <person name="Bandaranaike D."/>
            <person name="Bellair M."/>
            <person name="Blankenburg K."/>
            <person name="Chao H."/>
            <person name="Dinh H."/>
            <person name="Doddapaneni H."/>
            <person name="Downs B."/>
            <person name="Dugan-Rocha S."/>
            <person name="Elkadiri S."/>
            <person name="Gnanaolivu R.D."/>
            <person name="Hernandez B."/>
            <person name="Javaid M."/>
            <person name="Jayaseelan J.C."/>
            <person name="Lee S."/>
            <person name="Li M."/>
            <person name="Ming W."/>
            <person name="Munidasa M."/>
            <person name="Muniz J."/>
            <person name="Nguyen L."/>
            <person name="Ongeri F."/>
            <person name="Osuji N."/>
            <person name="Pu L.-L."/>
            <person name="Puazo M."/>
            <person name="Qu C."/>
            <person name="Quiroz J."/>
            <person name="Raj R."/>
            <person name="Weissenberger G."/>
            <person name="Xin Y."/>
            <person name="Zou X."/>
            <person name="Han Y."/>
            <person name="Richards S."/>
            <person name="Worley K."/>
            <person name="Muzny D."/>
            <person name="Gibbs R."/>
        </authorList>
    </citation>
    <scope>NUCLEOTIDE SEQUENCE</scope>
    <source>
        <strain evidence="13">Sampled in the wild</strain>
    </source>
</reference>
<keyword evidence="8" id="KW-0243">Dynein</keyword>
<evidence type="ECO:0000256" key="7">
    <source>
        <dbReference type="ARBA" id="ARBA00022840"/>
    </source>
</evidence>
<proteinExistence type="inferred from homology"/>
<keyword evidence="3" id="KW-0963">Cytoplasm</keyword>
<dbReference type="AlphaFoldDB" id="A0A8K0P3G0"/>
<accession>A0A8K0P3G0</accession>
<dbReference type="GO" id="GO:0045505">
    <property type="term" value="F:dynein intermediate chain binding"/>
    <property type="evidence" value="ECO:0007669"/>
    <property type="project" value="InterPro"/>
</dbReference>
<dbReference type="GO" id="GO:0005874">
    <property type="term" value="C:microtubule"/>
    <property type="evidence" value="ECO:0007669"/>
    <property type="project" value="UniProtKB-KW"/>
</dbReference>
<evidence type="ECO:0000313" key="13">
    <source>
        <dbReference type="EMBL" id="KAG8232251.1"/>
    </source>
</evidence>
<dbReference type="EMBL" id="KZ308605">
    <property type="protein sequence ID" value="KAG8232251.1"/>
    <property type="molecule type" value="Genomic_DNA"/>
</dbReference>
<keyword evidence="7" id="KW-0067">ATP-binding</keyword>
<evidence type="ECO:0000256" key="10">
    <source>
        <dbReference type="ARBA" id="ARBA00023175"/>
    </source>
</evidence>
<dbReference type="Proteomes" id="UP000792457">
    <property type="component" value="Unassembled WGS sequence"/>
</dbReference>
<protein>
    <recommendedName>
        <fullName evidence="12">Dynein heavy chain linker domain-containing protein</fullName>
    </recommendedName>
</protein>
<sequence>MRELVESSITMFVSMFECLCYPTLACDDSFVWGPDLTLLAFKSKYQPIFSVDLKIDDSIGPNYSTEPDEFKVQLLQLFENAVIVSHGIPQVQPYLLTNLRFPDVLFLSSVGLAEENMAEKKQKMLCAIQSAIYPLKAYAREYKEFVSLYFATVEDYIKSFTTDNPSTTAMKEEAIRQRDYAKDLEERIPDELEIGPFLVLINNVKKVLLEKRWSFYKALLDYLAVKLNERVEEVCLEFKKIILRLNEKPISIEKLFEIKEWMETIPLSVKSQDDVLKIVLNEYEVLDFFYYNISDDDFNLKWEAIGFPHKITLQINETHAMHRNETERLEKLQLGDEIALMENFEQLTLRVHALSSPKLDLSKCEEVAIEVRRTWKQLQDCYETGKLLNHRQKLFGMPIKPYEAISDLKKEFEPYRNLWITASEWMKWHEIWMDNPLVHLESAIVEPTVMDLQETITKCIKIFSEIPAAQAVAIELKSQIEDFLPLIPMINALCNPGMRDRHWENFYKETGVKIVLSQTLTFNKCLELGIAKFYPHLQSLSEKASKEYSIESSLLNLEKNWESASFDINPYKDTGTYIVKISDEISQLLDDDTVIIQSLLFSQYKDAFEERLAEWEMNLKISQEVIEVWLDCQR</sequence>
<feature type="domain" description="Dynein heavy chain linker" evidence="12">
    <location>
        <begin position="406"/>
        <end position="634"/>
    </location>
</feature>
<keyword evidence="10" id="KW-0505">Motor protein</keyword>
<dbReference type="InterPro" id="IPR042222">
    <property type="entry name" value="Dynein_2_N"/>
</dbReference>
<dbReference type="Gene3D" id="1.20.140.100">
    <property type="entry name" value="Dynein heavy chain, N-terminal domain 2"/>
    <property type="match status" value="1"/>
</dbReference>
<dbReference type="PANTHER" id="PTHR22878:SF73">
    <property type="entry name" value="DYNEIN AXONEMAL HEAVY CHAIN 1"/>
    <property type="match status" value="1"/>
</dbReference>
<evidence type="ECO:0000256" key="5">
    <source>
        <dbReference type="ARBA" id="ARBA00022737"/>
    </source>
</evidence>
<evidence type="ECO:0000256" key="4">
    <source>
        <dbReference type="ARBA" id="ARBA00022701"/>
    </source>
</evidence>
<comment type="caution">
    <text evidence="13">The sequence shown here is derived from an EMBL/GenBank/DDBJ whole genome shotgun (WGS) entry which is preliminary data.</text>
</comment>
<dbReference type="GO" id="GO:0030286">
    <property type="term" value="C:dynein complex"/>
    <property type="evidence" value="ECO:0007669"/>
    <property type="project" value="UniProtKB-KW"/>
</dbReference>
<dbReference type="OrthoDB" id="424310at2759"/>
<comment type="similarity">
    <text evidence="2">Belongs to the dynein heavy chain family.</text>
</comment>
<dbReference type="GO" id="GO:0051959">
    <property type="term" value="F:dynein light intermediate chain binding"/>
    <property type="evidence" value="ECO:0007669"/>
    <property type="project" value="InterPro"/>
</dbReference>
<evidence type="ECO:0000256" key="6">
    <source>
        <dbReference type="ARBA" id="ARBA00022741"/>
    </source>
</evidence>
<name>A0A8K0P3G0_LADFU</name>
<dbReference type="Gene3D" id="1.10.287.2620">
    <property type="match status" value="1"/>
</dbReference>
<keyword evidence="6" id="KW-0547">Nucleotide-binding</keyword>
<dbReference type="FunFam" id="1.10.287.2620:FF:000001">
    <property type="entry name" value="Cytoplasmic dynein heavy chain 1"/>
    <property type="match status" value="1"/>
</dbReference>